<organism evidence="3 4">
    <name type="scientific">Trichocoleus desertorum GB2-A4</name>
    <dbReference type="NCBI Taxonomy" id="2933944"/>
    <lineage>
        <taxon>Bacteria</taxon>
        <taxon>Bacillati</taxon>
        <taxon>Cyanobacteriota</taxon>
        <taxon>Cyanophyceae</taxon>
        <taxon>Leptolyngbyales</taxon>
        <taxon>Trichocoleusaceae</taxon>
        <taxon>Trichocoleus</taxon>
    </lineage>
</organism>
<dbReference type="SUPFAM" id="SSF53850">
    <property type="entry name" value="Periplasmic binding protein-like II"/>
    <property type="match status" value="1"/>
</dbReference>
<evidence type="ECO:0000313" key="4">
    <source>
        <dbReference type="Proteomes" id="UP001464891"/>
    </source>
</evidence>
<gene>
    <name evidence="3" type="ORF">NC998_07545</name>
</gene>
<feature type="chain" id="PRO_5047339560" evidence="1">
    <location>
        <begin position="27"/>
        <end position="351"/>
    </location>
</feature>
<reference evidence="3 4" key="1">
    <citation type="submission" date="2022-04" db="EMBL/GenBank/DDBJ databases">
        <title>Positive selection, recombination, and allopatry shape intraspecific diversity of widespread and dominant cyanobacteria.</title>
        <authorList>
            <person name="Wei J."/>
            <person name="Shu W."/>
            <person name="Hu C."/>
        </authorList>
    </citation>
    <scope>NUCLEOTIDE SEQUENCE [LARGE SCALE GENOMIC DNA]</scope>
    <source>
        <strain evidence="3 4">GB2-A4</strain>
    </source>
</reference>
<dbReference type="InterPro" id="IPR015168">
    <property type="entry name" value="SsuA/THI5"/>
</dbReference>
<keyword evidence="1" id="KW-0732">Signal</keyword>
<dbReference type="InterPro" id="IPR027939">
    <property type="entry name" value="NMT1/THI5"/>
</dbReference>
<proteinExistence type="predicted"/>
<comment type="caution">
    <text evidence="3">The sequence shown here is derived from an EMBL/GenBank/DDBJ whole genome shotgun (WGS) entry which is preliminary data.</text>
</comment>
<dbReference type="Gene3D" id="3.40.190.10">
    <property type="entry name" value="Periplasmic binding protein-like II"/>
    <property type="match status" value="2"/>
</dbReference>
<sequence length="351" mass="38316">MGQLNRRKFIRYSTLALGSGIVAACANNNQPSTSSGAGSAAGNGQLDKVNYGTNWFAQAEHGGFYQAVAAGIYQAHGLDVTIQMGGPQVNGTQLLMGGAVDFFMGYGSDAIKAIAEGIPKVTVAAIFQKDPQVLLVHPGTGRDSLEKLKGAPILISAAANTTFWPFLKSKYGFTDDQKRPYNFNVGPFLVDKTLVQQGYLSSEPFEIKQEGGFEPVAFLLADYGYRPYSTTIETRKDLVEKQPDLVQRFVDASIKGWYSYFQDPALGNELIKKANPEMTDAQLAYSLEKMKQYGIVVSGDAEKLGIGAMTDDRWKVFFDSMVAASVYQPNTNYKEAYTLQFVNKGVQAYQA</sequence>
<dbReference type="EMBL" id="JAMPKM010000003">
    <property type="protein sequence ID" value="MEP0816947.1"/>
    <property type="molecule type" value="Genomic_DNA"/>
</dbReference>
<keyword evidence="4" id="KW-1185">Reference proteome</keyword>
<protein>
    <submittedName>
        <fullName evidence="3">ABC transporter substrate-binding protein</fullName>
    </submittedName>
</protein>
<dbReference type="PROSITE" id="PS51318">
    <property type="entry name" value="TAT"/>
    <property type="match status" value="1"/>
</dbReference>
<dbReference type="RefSeq" id="WP_190439259.1">
    <property type="nucleotide sequence ID" value="NZ_JAMPKM010000003.1"/>
</dbReference>
<feature type="domain" description="SsuA/THI5-like" evidence="2">
    <location>
        <begin position="59"/>
        <end position="264"/>
    </location>
</feature>
<feature type="signal peptide" evidence="1">
    <location>
        <begin position="1"/>
        <end position="26"/>
    </location>
</feature>
<dbReference type="InterPro" id="IPR006311">
    <property type="entry name" value="TAT_signal"/>
</dbReference>
<dbReference type="Proteomes" id="UP001464891">
    <property type="component" value="Unassembled WGS sequence"/>
</dbReference>
<dbReference type="PANTHER" id="PTHR31528:SF3">
    <property type="entry name" value="THIAMINE BIOSYNTHESIS PROTEIN HI_0357-RELATED"/>
    <property type="match status" value="1"/>
</dbReference>
<evidence type="ECO:0000313" key="3">
    <source>
        <dbReference type="EMBL" id="MEP0816947.1"/>
    </source>
</evidence>
<evidence type="ECO:0000259" key="2">
    <source>
        <dbReference type="Pfam" id="PF09084"/>
    </source>
</evidence>
<evidence type="ECO:0000256" key="1">
    <source>
        <dbReference type="SAM" id="SignalP"/>
    </source>
</evidence>
<dbReference type="PANTHER" id="PTHR31528">
    <property type="entry name" value="4-AMINO-5-HYDROXYMETHYL-2-METHYLPYRIMIDINE PHOSPHATE SYNTHASE THI11-RELATED"/>
    <property type="match status" value="1"/>
</dbReference>
<accession>A0ABV0J584</accession>
<dbReference type="PROSITE" id="PS51257">
    <property type="entry name" value="PROKAR_LIPOPROTEIN"/>
    <property type="match status" value="1"/>
</dbReference>
<dbReference type="Pfam" id="PF09084">
    <property type="entry name" value="NMT1"/>
    <property type="match status" value="1"/>
</dbReference>
<name>A0ABV0J584_9CYAN</name>